<feature type="compositionally biased region" description="Polar residues" evidence="6">
    <location>
        <begin position="347"/>
        <end position="356"/>
    </location>
</feature>
<evidence type="ECO:0000256" key="6">
    <source>
        <dbReference type="SAM" id="MobiDB-lite"/>
    </source>
</evidence>
<protein>
    <submittedName>
        <fullName evidence="9">DMT family transporter</fullName>
    </submittedName>
</protein>
<sequence>MNLLLSGAFVLCWSSGFIGAKLGAGSAGAVTVLMWRFLPLALVLVLVALLLDRAPWRGLRPRDGGRQVLIGALSQSGYLLTVYYAIQLGVSSGTTALIDGTQPLVAGALAGPLLRQYVTARQWLGLCLGLAGVAVVTTADASAAAGVVWWAYLVPFAGMLSLVAATMLESRSRHRVEPRVALTVHCATSAAVFTGLAVVTGAAVPPAEPSFWLAVGWLVVLSTFGGYGLYWLVLRRSGVMRVNTLMFLMAPVTAVWGALMFGEPFGPQTAIGLAIGLAAVAVVHRTGGARRSGTGRPVSEDGLRTLGGRGGGGSGGGVWFPPGGTARVRVRLSRRRAAVSRCPGSPWPTSGRSAGTPSARGRRGT</sequence>
<feature type="transmembrane region" description="Helical" evidence="7">
    <location>
        <begin position="180"/>
        <end position="204"/>
    </location>
</feature>
<feature type="domain" description="EamA" evidence="8">
    <location>
        <begin position="150"/>
        <end position="283"/>
    </location>
</feature>
<proteinExistence type="inferred from homology"/>
<dbReference type="InterPro" id="IPR037185">
    <property type="entry name" value="EmrE-like"/>
</dbReference>
<keyword evidence="5 7" id="KW-0472">Membrane</keyword>
<feature type="transmembrane region" description="Helical" evidence="7">
    <location>
        <begin position="242"/>
        <end position="259"/>
    </location>
</feature>
<dbReference type="PANTHER" id="PTHR32322">
    <property type="entry name" value="INNER MEMBRANE TRANSPORTER"/>
    <property type="match status" value="1"/>
</dbReference>
<feature type="transmembrane region" description="Helical" evidence="7">
    <location>
        <begin position="123"/>
        <end position="143"/>
    </location>
</feature>
<feature type="transmembrane region" description="Helical" evidence="7">
    <location>
        <begin position="265"/>
        <end position="283"/>
    </location>
</feature>
<feature type="domain" description="EamA" evidence="8">
    <location>
        <begin position="8"/>
        <end position="137"/>
    </location>
</feature>
<feature type="region of interest" description="Disordered" evidence="6">
    <location>
        <begin position="334"/>
        <end position="365"/>
    </location>
</feature>
<comment type="caution">
    <text evidence="9">The sequence shown here is derived from an EMBL/GenBank/DDBJ whole genome shotgun (WGS) entry which is preliminary data.</text>
</comment>
<dbReference type="EMBL" id="WHPN01000255">
    <property type="protein sequence ID" value="KAF4408991.1"/>
    <property type="molecule type" value="Genomic_DNA"/>
</dbReference>
<evidence type="ECO:0000256" key="7">
    <source>
        <dbReference type="SAM" id="Phobius"/>
    </source>
</evidence>
<comment type="similarity">
    <text evidence="2">Belongs to the EamA transporter family.</text>
</comment>
<dbReference type="PANTHER" id="PTHR32322:SF2">
    <property type="entry name" value="EAMA DOMAIN-CONTAINING PROTEIN"/>
    <property type="match status" value="1"/>
</dbReference>
<feature type="region of interest" description="Disordered" evidence="6">
    <location>
        <begin position="288"/>
        <end position="322"/>
    </location>
</feature>
<keyword evidence="3 7" id="KW-0812">Transmembrane</keyword>
<feature type="transmembrane region" description="Helical" evidence="7">
    <location>
        <begin position="210"/>
        <end position="230"/>
    </location>
</feature>
<evidence type="ECO:0000256" key="2">
    <source>
        <dbReference type="ARBA" id="ARBA00007362"/>
    </source>
</evidence>
<feature type="transmembrane region" description="Helical" evidence="7">
    <location>
        <begin position="33"/>
        <end position="51"/>
    </location>
</feature>
<feature type="transmembrane region" description="Helical" evidence="7">
    <location>
        <begin position="149"/>
        <end position="168"/>
    </location>
</feature>
<evidence type="ECO:0000313" key="10">
    <source>
        <dbReference type="Proteomes" id="UP000621266"/>
    </source>
</evidence>
<dbReference type="SUPFAM" id="SSF103481">
    <property type="entry name" value="Multidrug resistance efflux transporter EmrE"/>
    <property type="match status" value="2"/>
</dbReference>
<keyword evidence="4 7" id="KW-1133">Transmembrane helix</keyword>
<comment type="subcellular location">
    <subcellularLocation>
        <location evidence="1">Membrane</location>
        <topology evidence="1">Multi-pass membrane protein</topology>
    </subcellularLocation>
</comment>
<evidence type="ECO:0000256" key="5">
    <source>
        <dbReference type="ARBA" id="ARBA00023136"/>
    </source>
</evidence>
<evidence type="ECO:0000259" key="8">
    <source>
        <dbReference type="Pfam" id="PF00892"/>
    </source>
</evidence>
<dbReference type="InterPro" id="IPR050638">
    <property type="entry name" value="AA-Vitamin_Transporters"/>
</dbReference>
<organism evidence="9 10">
    <name type="scientific">Streptomyces lycii</name>
    <dbReference type="NCBI Taxonomy" id="2654337"/>
    <lineage>
        <taxon>Bacteria</taxon>
        <taxon>Bacillati</taxon>
        <taxon>Actinomycetota</taxon>
        <taxon>Actinomycetes</taxon>
        <taxon>Kitasatosporales</taxon>
        <taxon>Streptomycetaceae</taxon>
        <taxon>Streptomyces</taxon>
    </lineage>
</organism>
<gene>
    <name evidence="9" type="ORF">GCU69_11470</name>
</gene>
<dbReference type="RefSeq" id="WP_098754203.1">
    <property type="nucleotide sequence ID" value="NZ_WHPN01000255.1"/>
</dbReference>
<reference evidence="9 10" key="1">
    <citation type="submission" date="2019-10" db="EMBL/GenBank/DDBJ databases">
        <title>Streptomyces tenebrisbrunneis sp.nov., an endogenous actinomycete isolated from of Lycium ruthenicum.</title>
        <authorList>
            <person name="Ma L."/>
        </authorList>
    </citation>
    <scope>NUCLEOTIDE SEQUENCE [LARGE SCALE GENOMIC DNA]</scope>
    <source>
        <strain evidence="9 10">TRM 66187</strain>
    </source>
</reference>
<dbReference type="Pfam" id="PF00892">
    <property type="entry name" value="EamA"/>
    <property type="match status" value="2"/>
</dbReference>
<accession>A0ABQ7FJ39</accession>
<name>A0ABQ7FJ39_9ACTN</name>
<evidence type="ECO:0000256" key="3">
    <source>
        <dbReference type="ARBA" id="ARBA00022692"/>
    </source>
</evidence>
<feature type="compositionally biased region" description="Gly residues" evidence="6">
    <location>
        <begin position="305"/>
        <end position="318"/>
    </location>
</feature>
<evidence type="ECO:0000256" key="4">
    <source>
        <dbReference type="ARBA" id="ARBA00022989"/>
    </source>
</evidence>
<dbReference type="Proteomes" id="UP000621266">
    <property type="component" value="Unassembled WGS sequence"/>
</dbReference>
<evidence type="ECO:0000313" key="9">
    <source>
        <dbReference type="EMBL" id="KAF4408991.1"/>
    </source>
</evidence>
<keyword evidence="10" id="KW-1185">Reference proteome</keyword>
<evidence type="ECO:0000256" key="1">
    <source>
        <dbReference type="ARBA" id="ARBA00004141"/>
    </source>
</evidence>
<dbReference type="InterPro" id="IPR000620">
    <property type="entry name" value="EamA_dom"/>
</dbReference>